<keyword evidence="2" id="KW-0812">Transmembrane</keyword>
<feature type="transmembrane region" description="Helical" evidence="2">
    <location>
        <begin position="73"/>
        <end position="96"/>
    </location>
</feature>
<gene>
    <name evidence="3" type="ORF">SAMN04489810_1209</name>
</gene>
<keyword evidence="2" id="KW-1133">Transmembrane helix</keyword>
<evidence type="ECO:0000256" key="1">
    <source>
        <dbReference type="SAM" id="MobiDB-lite"/>
    </source>
</evidence>
<proteinExistence type="predicted"/>
<accession>A0A1G7WVL2</accession>
<name>A0A1G7WVL2_9MICO</name>
<feature type="transmembrane region" description="Helical" evidence="2">
    <location>
        <begin position="146"/>
        <end position="171"/>
    </location>
</feature>
<organism evidence="3 4">
    <name type="scientific">Microbacterium pygmaeum</name>
    <dbReference type="NCBI Taxonomy" id="370764"/>
    <lineage>
        <taxon>Bacteria</taxon>
        <taxon>Bacillati</taxon>
        <taxon>Actinomycetota</taxon>
        <taxon>Actinomycetes</taxon>
        <taxon>Micrococcales</taxon>
        <taxon>Microbacteriaceae</taxon>
        <taxon>Microbacterium</taxon>
    </lineage>
</organism>
<sequence length="187" mass="19739">MSSIAAGTGSGLEEGADPAADSREPAGAPTLPARRRRGIVFWIVRYLPAEIVGTAAMILAGLTVTIWTDSSALIAIAALLGETVGFYVVLAITIYAEQAPISSNWRRAAGRTFLLLVAEFGAAELLDTLLIRPAALMVGVWLLPDPLWGLLAGKVFADIIFYAIAAGAFTITAKTGLRDRRSAEEKP</sequence>
<evidence type="ECO:0000313" key="3">
    <source>
        <dbReference type="EMBL" id="SDG75924.1"/>
    </source>
</evidence>
<evidence type="ECO:0000256" key="2">
    <source>
        <dbReference type="SAM" id="Phobius"/>
    </source>
</evidence>
<feature type="transmembrane region" description="Helical" evidence="2">
    <location>
        <begin position="43"/>
        <end position="67"/>
    </location>
</feature>
<protein>
    <submittedName>
        <fullName evidence="3">Uncharacterized protein</fullName>
    </submittedName>
</protein>
<dbReference type="Proteomes" id="UP000199009">
    <property type="component" value="Chromosome I"/>
</dbReference>
<keyword evidence="2" id="KW-0472">Membrane</keyword>
<keyword evidence="4" id="KW-1185">Reference proteome</keyword>
<reference evidence="3 4" key="1">
    <citation type="submission" date="2016-10" db="EMBL/GenBank/DDBJ databases">
        <authorList>
            <person name="de Groot N.N."/>
        </authorList>
    </citation>
    <scope>NUCLEOTIDE SEQUENCE [LARGE SCALE GENOMIC DNA]</scope>
    <source>
        <strain evidence="3 4">DSM 23142</strain>
    </source>
</reference>
<feature type="region of interest" description="Disordered" evidence="1">
    <location>
        <begin position="1"/>
        <end position="30"/>
    </location>
</feature>
<evidence type="ECO:0000313" key="4">
    <source>
        <dbReference type="Proteomes" id="UP000199009"/>
    </source>
</evidence>
<feature type="transmembrane region" description="Helical" evidence="2">
    <location>
        <begin position="108"/>
        <end position="126"/>
    </location>
</feature>
<dbReference type="RefSeq" id="WP_091487659.1">
    <property type="nucleotide sequence ID" value="NZ_LT629692.1"/>
</dbReference>
<dbReference type="OrthoDB" id="1352523at2"/>
<dbReference type="AlphaFoldDB" id="A0A1G7WVL2"/>
<dbReference type="EMBL" id="LT629692">
    <property type="protein sequence ID" value="SDG75924.1"/>
    <property type="molecule type" value="Genomic_DNA"/>
</dbReference>